<gene>
    <name evidence="3" type="ORF">E0W69_013025</name>
</gene>
<dbReference type="SUPFAM" id="SSF53756">
    <property type="entry name" value="UDP-Glycosyltransferase/glycogen phosphorylase"/>
    <property type="match status" value="1"/>
</dbReference>
<keyword evidence="4" id="KW-1185">Reference proteome</keyword>
<sequence length="424" mass="48960">MGFLAAQPQPAKPPPLAEAHDVNATANVTNKIKMLKNFLFVIVFLKYVIIFTVFILGKATHNSKTLLLSPLDWGLGHTTRCIPIIQYFIENHWDVVIACTSYSNSFYILQQEFPQIKFENLRGYGITYTGKRKTFAWKMMLQIPRILRAIANEKRWLNNYIKTHSIDLVISDNRYGFSTKKVPSIFMTHQLEMIMPFQWLKVWVQKRNYSYVNQFAQCWVPDAAGVVNIAGSLSHPKYLPKIPLKYIGPLSRLGKKKTQDFKYRFLCVMSGPEPQRTILENKLIEVATQMKGKFLFVRGLPNATDKLEVPTNCEVVSHLSNEDMKLAFAQSEFIVSRSGYTTVMELLSWNKKSILIPTPGQTEQEYLGKYLMSSQLAFSFEQENVDFVKKINEAQQFSFQDLPMDYDTYKYAIRESLQDLCLDI</sequence>
<dbReference type="GO" id="GO:0016758">
    <property type="term" value="F:hexosyltransferase activity"/>
    <property type="evidence" value="ECO:0007669"/>
    <property type="project" value="InterPro"/>
</dbReference>
<feature type="transmembrane region" description="Helical" evidence="1">
    <location>
        <begin position="38"/>
        <end position="57"/>
    </location>
</feature>
<evidence type="ECO:0000259" key="2">
    <source>
        <dbReference type="Pfam" id="PF04101"/>
    </source>
</evidence>
<evidence type="ECO:0000256" key="1">
    <source>
        <dbReference type="SAM" id="Phobius"/>
    </source>
</evidence>
<evidence type="ECO:0000313" key="3">
    <source>
        <dbReference type="EMBL" id="QES89546.1"/>
    </source>
</evidence>
<dbReference type="InterPro" id="IPR007235">
    <property type="entry name" value="Glyco_trans_28_C"/>
</dbReference>
<keyword evidence="3" id="KW-0808">Transferase</keyword>
<reference evidence="3 4" key="1">
    <citation type="submission" date="2019-09" db="EMBL/GenBank/DDBJ databases">
        <title>Complete genome sequence of Arachidicoccus sp. B3-10 isolated from apple orchard soil.</title>
        <authorList>
            <person name="Kim H.S."/>
            <person name="Han K.-I."/>
            <person name="Suh M.K."/>
            <person name="Lee K.C."/>
            <person name="Eom M.K."/>
            <person name="Kim J.-S."/>
            <person name="Kang S.W."/>
            <person name="Sin Y."/>
            <person name="Lee J.-S."/>
        </authorList>
    </citation>
    <scope>NUCLEOTIDE SEQUENCE [LARGE SCALE GENOMIC DNA]</scope>
    <source>
        <strain evidence="3 4">B3-10</strain>
    </source>
</reference>
<dbReference type="PANTHER" id="PTHR21015">
    <property type="entry name" value="UDP-N-ACETYLGLUCOSAMINE--N-ACETYLMURAMYL-(PENTAPEPTIDE) PYROPHOSPHORYL-UNDECAPRENOL N-ACETYLGLUCOSAMINE TRANSFERASE 1"/>
    <property type="match status" value="1"/>
</dbReference>
<dbReference type="KEGG" id="arac:E0W69_013025"/>
<organism evidence="3 4">
    <name type="scientific">Rhizosphaericola mali</name>
    <dbReference type="NCBI Taxonomy" id="2545455"/>
    <lineage>
        <taxon>Bacteria</taxon>
        <taxon>Pseudomonadati</taxon>
        <taxon>Bacteroidota</taxon>
        <taxon>Chitinophagia</taxon>
        <taxon>Chitinophagales</taxon>
        <taxon>Chitinophagaceae</taxon>
        <taxon>Rhizosphaericola</taxon>
    </lineage>
</organism>
<keyword evidence="1" id="KW-0812">Transmembrane</keyword>
<proteinExistence type="predicted"/>
<name>A0A5P2G160_9BACT</name>
<dbReference type="Proteomes" id="UP000292424">
    <property type="component" value="Chromosome"/>
</dbReference>
<dbReference type="OrthoDB" id="9803241at2"/>
<dbReference type="EMBL" id="CP044016">
    <property type="protein sequence ID" value="QES89546.1"/>
    <property type="molecule type" value="Genomic_DNA"/>
</dbReference>
<keyword evidence="1" id="KW-0472">Membrane</keyword>
<dbReference type="PANTHER" id="PTHR21015:SF22">
    <property type="entry name" value="GLYCOSYLTRANSFERASE"/>
    <property type="match status" value="1"/>
</dbReference>
<dbReference type="Gene3D" id="3.40.50.2000">
    <property type="entry name" value="Glycogen Phosphorylase B"/>
    <property type="match status" value="1"/>
</dbReference>
<keyword evidence="1" id="KW-1133">Transmembrane helix</keyword>
<evidence type="ECO:0000313" key="4">
    <source>
        <dbReference type="Proteomes" id="UP000292424"/>
    </source>
</evidence>
<dbReference type="Pfam" id="PF04101">
    <property type="entry name" value="Glyco_tran_28_C"/>
    <property type="match status" value="1"/>
</dbReference>
<accession>A0A5P2G160</accession>
<feature type="domain" description="Glycosyl transferase family 28 C-terminal" evidence="2">
    <location>
        <begin position="322"/>
        <end position="393"/>
    </location>
</feature>
<dbReference type="RefSeq" id="WP_131330489.1">
    <property type="nucleotide sequence ID" value="NZ_CP044016.1"/>
</dbReference>
<protein>
    <submittedName>
        <fullName evidence="3">UDP-N-acetylglucosamine--N-acetylmuramyl-(Pentapeptide) pyrophosphoryl-undecaprenol N-acetylglucosamine transferase</fullName>
    </submittedName>
</protein>
<dbReference type="AlphaFoldDB" id="A0A5P2G160"/>